<sequence>MPIHFAIVEPIVGQPRFGVDYQLDITGRQIKVVDTRLQRNERRIATPAQGHGTDFLADIPGSQLAPVIRTAQNTTVETVDPLQTLLLDIPDRAFAQRGLHVDNDFDTHFSPLSCCY</sequence>
<dbReference type="AlphaFoldDB" id="A0A9P3AGU5"/>
<dbReference type="EMBL" id="BMZW01000025">
    <property type="protein sequence ID" value="GFZ61480.1"/>
    <property type="molecule type" value="Genomic_DNA"/>
</dbReference>
<evidence type="ECO:0000313" key="1">
    <source>
        <dbReference type="EMBL" id="GFZ61480.1"/>
    </source>
</evidence>
<proteinExistence type="predicted"/>
<organism evidence="1 2">
    <name type="scientific">Pseudomonas amygdali pv. eriobotryae</name>
    <dbReference type="NCBI Taxonomy" id="129137"/>
    <lineage>
        <taxon>Bacteria</taxon>
        <taxon>Pseudomonadati</taxon>
        <taxon>Pseudomonadota</taxon>
        <taxon>Gammaproteobacteria</taxon>
        <taxon>Pseudomonadales</taxon>
        <taxon>Pseudomonadaceae</taxon>
        <taxon>Pseudomonas</taxon>
        <taxon>Pseudomonas amygdali</taxon>
    </lineage>
</organism>
<accession>A0A9P3AGU5</accession>
<reference evidence="1" key="1">
    <citation type="submission" date="2020-09" db="EMBL/GenBank/DDBJ databases">
        <title>Pseudomonas syringae pv. eriobotryae genome sequence causing loquat canker disease.</title>
        <authorList>
            <person name="Fukuda S."/>
            <person name="Tashiro H."/>
            <person name="Nagano Y."/>
        </authorList>
    </citation>
    <scope>NUCLEOTIDE SEQUENCE</scope>
    <source>
        <strain evidence="1">AM001</strain>
    </source>
</reference>
<dbReference type="Proteomes" id="UP000630864">
    <property type="component" value="Unassembled WGS sequence"/>
</dbReference>
<evidence type="ECO:0000313" key="2">
    <source>
        <dbReference type="Proteomes" id="UP000630864"/>
    </source>
</evidence>
<name>A0A9P3AGU5_PSEA0</name>
<comment type="caution">
    <text evidence="1">The sequence shown here is derived from an EMBL/GenBank/DDBJ whole genome shotgun (WGS) entry which is preliminary data.</text>
</comment>
<protein>
    <submittedName>
        <fullName evidence="1">Uncharacterized protein</fullName>
    </submittedName>
</protein>
<gene>
    <name evidence="1" type="ORF">PSE10A_39910</name>
</gene>